<dbReference type="Pfam" id="PF04321">
    <property type="entry name" value="RmlD_sub_bind"/>
    <property type="match status" value="1"/>
</dbReference>
<keyword evidence="1" id="KW-0175">Coiled coil</keyword>
<dbReference type="STRING" id="461836.A0A0L0DAQ4"/>
<dbReference type="RefSeq" id="XP_013757919.1">
    <property type="nucleotide sequence ID" value="XM_013902465.1"/>
</dbReference>
<feature type="compositionally biased region" description="Low complexity" evidence="2">
    <location>
        <begin position="47"/>
        <end position="57"/>
    </location>
</feature>
<name>A0A0L0DAQ4_THETB</name>
<feature type="compositionally biased region" description="Basic and acidic residues" evidence="2">
    <location>
        <begin position="86"/>
        <end position="97"/>
    </location>
</feature>
<dbReference type="EMBL" id="GL349455">
    <property type="protein sequence ID" value="KNC49422.1"/>
    <property type="molecule type" value="Genomic_DNA"/>
</dbReference>
<feature type="compositionally biased region" description="Basic residues" evidence="2">
    <location>
        <begin position="105"/>
        <end position="117"/>
    </location>
</feature>
<protein>
    <recommendedName>
        <fullName evidence="3">RmlD-like substrate binding domain-containing protein</fullName>
    </recommendedName>
</protein>
<dbReference type="InterPro" id="IPR039902">
    <property type="entry name" value="CCDC148/CCDC112"/>
</dbReference>
<dbReference type="PANTHER" id="PTHR21549:SF0">
    <property type="entry name" value="COILED-COIL DOMAIN-CONTAINING PROTEIN 112"/>
    <property type="match status" value="1"/>
</dbReference>
<accession>A0A0L0DAQ4</accession>
<dbReference type="AlphaFoldDB" id="A0A0L0DAQ4"/>
<evidence type="ECO:0000259" key="3">
    <source>
        <dbReference type="Pfam" id="PF04321"/>
    </source>
</evidence>
<dbReference type="OrthoDB" id="2152435at2759"/>
<dbReference type="Proteomes" id="UP000054408">
    <property type="component" value="Unassembled WGS sequence"/>
</dbReference>
<sequence length="939" mass="98337">MEELVVVGVTASPERRVEGAVGAVGAKVTEGPKQQQRRRAPRRGRRSVSASGARRQQGAAKPGRSHGSARLVTDDELRPVEPVSDAGRRAQSRRERPQTGGRARASQKARARARRTKTSSGPVRKPEEKNRAAQWGVRARSLAKAVRSAETSVRRAMAAMEDLSEARDASALADSERVAEAESLASGLSQAAAAVNRLETFLSADAARAAASDDFVAKLQRLMDRAESHIGGVKAAGRDTFEELLVHERRLERELAVYARHFDAWNETANERAVATAVAMASPPRSSREAVPACSPAGDRRLPPAVVAFDEFVAAHGGASGGWDEPDHALYVKLRRKAALPPPSSVRYAAALDTMLDRVASALPMHSRADVASHDAWYTQYTTLLGAKRRAISQWRAARAESGERATTSEPATPPRARPATAAALRTESRSATKARIFEYKVRKAKSAVHDELLSRAARRARAAAAAAKRAMQKQKRAQVAAWAEARAAQQARAAAKADSAAAADAVPLTQAELARMHARNLELARARADAARAKKARRVKKALVHVYDPLPQASVTRGPRDPNRLLKPTAATAARAAAIEAGKDEQTVFDAAPVVSHGLGVVVVVGATGFLGTRLVGELVARGEEVVAVGSAARPKGTTIDAADGSFSVPVVRADVTTSAGQAAVVEAVANARTSSGRPLKAVFFLAALASGAVAPETHPEEAQAMSELNASAPGRLARELGDVLASDGALFVYTSTDMVFGGDAAPYSVDSPPAPLTHYGATKAAGEQALLRDGAAGDGVRLLVVRLPLLYGDGAFFGGMIAKAREAAAAVAGQAVEPMTLFTDEFRTPLSGLGAVRGLLAAVAIGLTGLHHFGGPDKVSRWAMGEALARAVGIDASAAFCGVEVATVVKTPRPRDLALDSDATWAALPEAAHPCALDDAIAAILASPVPHVVVPES</sequence>
<dbReference type="eggNOG" id="KOG1430">
    <property type="taxonomic scope" value="Eukaryota"/>
</dbReference>
<dbReference type="InterPro" id="IPR036291">
    <property type="entry name" value="NAD(P)-bd_dom_sf"/>
</dbReference>
<evidence type="ECO:0000313" key="4">
    <source>
        <dbReference type="EMBL" id="KNC49422.1"/>
    </source>
</evidence>
<reference evidence="4 5" key="1">
    <citation type="submission" date="2010-05" db="EMBL/GenBank/DDBJ databases">
        <title>The Genome Sequence of Thecamonas trahens ATCC 50062.</title>
        <authorList>
            <consortium name="The Broad Institute Genome Sequencing Platform"/>
            <person name="Russ C."/>
            <person name="Cuomo C."/>
            <person name="Shea T."/>
            <person name="Young S.K."/>
            <person name="Zeng Q."/>
            <person name="Koehrsen M."/>
            <person name="Haas B."/>
            <person name="Borodovsky M."/>
            <person name="Guigo R."/>
            <person name="Alvarado L."/>
            <person name="Berlin A."/>
            <person name="Bochicchio J."/>
            <person name="Borenstein D."/>
            <person name="Chapman S."/>
            <person name="Chen Z."/>
            <person name="Freedman E."/>
            <person name="Gellesch M."/>
            <person name="Goldberg J."/>
            <person name="Griggs A."/>
            <person name="Gujja S."/>
            <person name="Heilman E."/>
            <person name="Heiman D."/>
            <person name="Hepburn T."/>
            <person name="Howarth C."/>
            <person name="Jen D."/>
            <person name="Larson L."/>
            <person name="Mehta T."/>
            <person name="Park D."/>
            <person name="Pearson M."/>
            <person name="Roberts A."/>
            <person name="Saif S."/>
            <person name="Shenoy N."/>
            <person name="Sisk P."/>
            <person name="Stolte C."/>
            <person name="Sykes S."/>
            <person name="Thomson T."/>
            <person name="Walk T."/>
            <person name="White J."/>
            <person name="Yandava C."/>
            <person name="Burger G."/>
            <person name="Gray M.W."/>
            <person name="Holland P.W.H."/>
            <person name="King N."/>
            <person name="Lang F.B.F."/>
            <person name="Roger A.J."/>
            <person name="Ruiz-Trillo I."/>
            <person name="Lander E."/>
            <person name="Nusbaum C."/>
        </authorList>
    </citation>
    <scope>NUCLEOTIDE SEQUENCE [LARGE SCALE GENOMIC DNA]</scope>
    <source>
        <strain evidence="4 5">ATCC 50062</strain>
    </source>
</reference>
<feature type="domain" description="RmlD-like substrate binding" evidence="3">
    <location>
        <begin position="603"/>
        <end position="906"/>
    </location>
</feature>
<evidence type="ECO:0000256" key="2">
    <source>
        <dbReference type="SAM" id="MobiDB-lite"/>
    </source>
</evidence>
<dbReference type="InterPro" id="IPR029903">
    <property type="entry name" value="RmlD-like-bd"/>
</dbReference>
<dbReference type="PANTHER" id="PTHR21549">
    <property type="entry name" value="MUTATED IN BLADDER CANCER 1"/>
    <property type="match status" value="1"/>
</dbReference>
<organism evidence="4 5">
    <name type="scientific">Thecamonas trahens ATCC 50062</name>
    <dbReference type="NCBI Taxonomy" id="461836"/>
    <lineage>
        <taxon>Eukaryota</taxon>
        <taxon>Apusozoa</taxon>
        <taxon>Apusomonadida</taxon>
        <taxon>Apusomonadidae</taxon>
        <taxon>Thecamonas</taxon>
    </lineage>
</organism>
<dbReference type="SUPFAM" id="SSF51735">
    <property type="entry name" value="NAD(P)-binding Rossmann-fold domains"/>
    <property type="match status" value="1"/>
</dbReference>
<evidence type="ECO:0000256" key="1">
    <source>
        <dbReference type="ARBA" id="ARBA00023054"/>
    </source>
</evidence>
<feature type="region of interest" description="Disordered" evidence="2">
    <location>
        <begin position="397"/>
        <end position="428"/>
    </location>
</feature>
<keyword evidence="5" id="KW-1185">Reference proteome</keyword>
<dbReference type="GeneID" id="25569793"/>
<gene>
    <name evidence="4" type="ORF">AMSG_11878</name>
</gene>
<evidence type="ECO:0000313" key="5">
    <source>
        <dbReference type="Proteomes" id="UP000054408"/>
    </source>
</evidence>
<dbReference type="Gene3D" id="3.40.50.720">
    <property type="entry name" value="NAD(P)-binding Rossmann-like Domain"/>
    <property type="match status" value="1"/>
</dbReference>
<feature type="compositionally biased region" description="Basic residues" evidence="2">
    <location>
        <begin position="35"/>
        <end position="46"/>
    </location>
</feature>
<proteinExistence type="predicted"/>
<feature type="region of interest" description="Disordered" evidence="2">
    <location>
        <begin position="1"/>
        <end position="136"/>
    </location>
</feature>